<dbReference type="GO" id="GO:0016740">
    <property type="term" value="F:transferase activity"/>
    <property type="evidence" value="ECO:0007669"/>
    <property type="project" value="UniProtKB-KW"/>
</dbReference>
<feature type="non-terminal residue" evidence="4">
    <location>
        <position position="1"/>
    </location>
</feature>
<keyword evidence="2" id="KW-1133">Transmembrane helix</keyword>
<organism evidence="4 5">
    <name type="scientific">Salmonella enterica subsp. enterica serovar Poona</name>
    <dbReference type="NCBI Taxonomy" id="436295"/>
    <lineage>
        <taxon>Bacteria</taxon>
        <taxon>Pseudomonadati</taxon>
        <taxon>Pseudomonadota</taxon>
        <taxon>Gammaproteobacteria</taxon>
        <taxon>Enterobacterales</taxon>
        <taxon>Enterobacteriaceae</taxon>
        <taxon>Salmonella</taxon>
    </lineage>
</organism>
<keyword evidence="2" id="KW-0812">Transmembrane</keyword>
<dbReference type="GO" id="GO:0016020">
    <property type="term" value="C:membrane"/>
    <property type="evidence" value="ECO:0007669"/>
    <property type="project" value="InterPro"/>
</dbReference>
<feature type="domain" description="PTS EIIA type-4" evidence="3">
    <location>
        <begin position="58"/>
        <end position="194"/>
    </location>
</feature>
<dbReference type="Gene3D" id="3.40.50.510">
    <property type="entry name" value="Phosphotransferase system, mannose-type IIA component"/>
    <property type="match status" value="1"/>
</dbReference>
<evidence type="ECO:0000313" key="4">
    <source>
        <dbReference type="EMBL" id="TGE20825.1"/>
    </source>
</evidence>
<keyword evidence="1" id="KW-0808">Transferase</keyword>
<accession>A0A4Z0PTK3</accession>
<feature type="transmembrane region" description="Helical" evidence="2">
    <location>
        <begin position="117"/>
        <end position="137"/>
    </location>
</feature>
<proteinExistence type="predicted"/>
<evidence type="ECO:0000256" key="1">
    <source>
        <dbReference type="ARBA" id="ARBA00022679"/>
    </source>
</evidence>
<dbReference type="Proteomes" id="UP000298196">
    <property type="component" value="Unassembled WGS sequence"/>
</dbReference>
<sequence>PSPRRRQRQMWIRDSAALLCRNINELLHIQCPATEVVWLCLFLKECRHYRQRIDASPDCGVILIAHGATTATSQAQYVNRVLERELFSAIDMPFEQSVHDTLETLTQMIQTRQYRRLILLVDIGSLIHFGSTISKLFQIDVLLMPNITLTSLLEVGLDLSYETSDLPQLTALLQSKNIPCQLCTPQQESGGKVLDISGSSGM</sequence>
<reference evidence="4 5" key="1">
    <citation type="submission" date="2018-03" db="EMBL/GenBank/DDBJ databases">
        <title>Non-Typhoidal Salmonella genome sequencing and assembly.</title>
        <authorList>
            <person name="Matchawe C."/>
        </authorList>
    </citation>
    <scope>NUCLEOTIDE SEQUENCE [LARGE SCALE GENOMIC DNA]</scope>
    <source>
        <strain evidence="4 5">22sa</strain>
    </source>
</reference>
<dbReference type="AlphaFoldDB" id="A0A4Z0PTK3"/>
<dbReference type="SUPFAM" id="SSF53062">
    <property type="entry name" value="PTS system fructose IIA component-like"/>
    <property type="match status" value="1"/>
</dbReference>
<keyword evidence="5" id="KW-1185">Reference proteome</keyword>
<comment type="caution">
    <text evidence="4">The sequence shown here is derived from an EMBL/GenBank/DDBJ whole genome shotgun (WGS) entry which is preliminary data.</text>
</comment>
<protein>
    <submittedName>
        <fullName evidence="4">Transcriptional regulator</fullName>
    </submittedName>
</protein>
<evidence type="ECO:0000256" key="2">
    <source>
        <dbReference type="SAM" id="Phobius"/>
    </source>
</evidence>
<name>A0A4Z0PTK3_SALET</name>
<gene>
    <name evidence="4" type="ORF">C9F07_03375</name>
</gene>
<feature type="non-terminal residue" evidence="4">
    <location>
        <position position="202"/>
    </location>
</feature>
<dbReference type="InterPro" id="IPR036662">
    <property type="entry name" value="PTS_EIIA_man-typ_sf"/>
</dbReference>
<dbReference type="EMBL" id="PYKI01000439">
    <property type="protein sequence ID" value="TGE20825.1"/>
    <property type="molecule type" value="Genomic_DNA"/>
</dbReference>
<dbReference type="InterPro" id="IPR004701">
    <property type="entry name" value="PTS_EIIA_man-typ"/>
</dbReference>
<dbReference type="PROSITE" id="PS51096">
    <property type="entry name" value="PTS_EIIA_TYPE_4"/>
    <property type="match status" value="1"/>
</dbReference>
<evidence type="ECO:0000313" key="5">
    <source>
        <dbReference type="Proteomes" id="UP000298196"/>
    </source>
</evidence>
<evidence type="ECO:0000259" key="3">
    <source>
        <dbReference type="PROSITE" id="PS51096"/>
    </source>
</evidence>
<dbReference type="GO" id="GO:0009401">
    <property type="term" value="P:phosphoenolpyruvate-dependent sugar phosphotransferase system"/>
    <property type="evidence" value="ECO:0007669"/>
    <property type="project" value="InterPro"/>
</dbReference>
<keyword evidence="2" id="KW-0472">Membrane</keyword>